<keyword evidence="1" id="KW-1133">Transmembrane helix</keyword>
<dbReference type="Pfam" id="PF19136">
    <property type="entry name" value="DUF5819"/>
    <property type="match status" value="1"/>
</dbReference>
<evidence type="ECO:0000313" key="2">
    <source>
        <dbReference type="EMBL" id="SMY12853.1"/>
    </source>
</evidence>
<reference evidence="3" key="1">
    <citation type="submission" date="2017-03" db="EMBL/GenBank/DDBJ databases">
        <authorList>
            <person name="Monnet C."/>
        </authorList>
    </citation>
    <scope>NUCLEOTIDE SEQUENCE [LARGE SCALE GENOMIC DNA]</scope>
    <source>
        <strain evidence="3">SJ5-8</strain>
    </source>
</reference>
<dbReference type="RefSeq" id="WP_246076043.1">
    <property type="nucleotide sequence ID" value="NZ_FXZM01000013.1"/>
</dbReference>
<keyword evidence="1" id="KW-0472">Membrane</keyword>
<gene>
    <name evidence="2" type="ORF">BJEO58_02461</name>
</gene>
<name>A0A2H1L8X7_9MICO</name>
<dbReference type="Proteomes" id="UP000234462">
    <property type="component" value="Unassembled WGS sequence"/>
</dbReference>
<keyword evidence="3" id="KW-1185">Reference proteome</keyword>
<evidence type="ECO:0000256" key="1">
    <source>
        <dbReference type="SAM" id="Phobius"/>
    </source>
</evidence>
<organism evidence="2 3">
    <name type="scientific">Brevibacterium jeotgali</name>
    <dbReference type="NCBI Taxonomy" id="1262550"/>
    <lineage>
        <taxon>Bacteria</taxon>
        <taxon>Bacillati</taxon>
        <taxon>Actinomycetota</taxon>
        <taxon>Actinomycetes</taxon>
        <taxon>Micrococcales</taxon>
        <taxon>Brevibacteriaceae</taxon>
        <taxon>Brevibacterium</taxon>
    </lineage>
</organism>
<feature type="transmembrane region" description="Helical" evidence="1">
    <location>
        <begin position="21"/>
        <end position="42"/>
    </location>
</feature>
<accession>A0A2H1L8X7</accession>
<sequence>MSNSAETEAPVRTKRPLWIRICMVIALVMTAWHVAASFLWIAPAGPARDAVPGDALRSYMLPLYGQSWSVFAPAPVNGDHRLDVRAVVVENGTETVTDWVRATDVEISLSRHNLVPPRAANLALNVTSAHKRAFEDLNTDHEVVAELNYFQDDWQPSLEENLKSYDGEEVVDAYLEAEEELTAYATQVAYAVWGENVARVQFQTTRQNVIPFAERNEPDAQKPPLQVVNTGWRGLIERDGQSREQFANYFCSAPEDVCS</sequence>
<evidence type="ECO:0000313" key="3">
    <source>
        <dbReference type="Proteomes" id="UP000234462"/>
    </source>
</evidence>
<dbReference type="InterPro" id="IPR043857">
    <property type="entry name" value="DUF5819"/>
</dbReference>
<protein>
    <submittedName>
        <fullName evidence="2">Uncharacterized protein</fullName>
    </submittedName>
</protein>
<dbReference type="AlphaFoldDB" id="A0A2H1L8X7"/>
<dbReference type="EMBL" id="FXZM01000013">
    <property type="protein sequence ID" value="SMY12853.1"/>
    <property type="molecule type" value="Genomic_DNA"/>
</dbReference>
<proteinExistence type="predicted"/>
<keyword evidence="1" id="KW-0812">Transmembrane</keyword>